<dbReference type="EMBL" id="JACJPY010000035">
    <property type="protein sequence ID" value="MBD2150850.1"/>
    <property type="molecule type" value="Genomic_DNA"/>
</dbReference>
<accession>A0A926UVQ9</accession>
<dbReference type="InterPro" id="IPR036388">
    <property type="entry name" value="WH-like_DNA-bd_sf"/>
</dbReference>
<reference evidence="1" key="2">
    <citation type="submission" date="2020-08" db="EMBL/GenBank/DDBJ databases">
        <authorList>
            <person name="Chen M."/>
            <person name="Teng W."/>
            <person name="Zhao L."/>
            <person name="Hu C."/>
            <person name="Zhou Y."/>
            <person name="Han B."/>
            <person name="Song L."/>
            <person name="Shu W."/>
        </authorList>
    </citation>
    <scope>NUCLEOTIDE SEQUENCE</scope>
    <source>
        <strain evidence="1">FACHB-1277</strain>
    </source>
</reference>
<name>A0A926UVQ9_9CYAN</name>
<gene>
    <name evidence="1" type="ORF">H6F44_12070</name>
</gene>
<dbReference type="Gene3D" id="1.10.10.10">
    <property type="entry name" value="Winged helix-like DNA-binding domain superfamily/Winged helix DNA-binding domain"/>
    <property type="match status" value="1"/>
</dbReference>
<dbReference type="Proteomes" id="UP000631421">
    <property type="component" value="Unassembled WGS sequence"/>
</dbReference>
<dbReference type="PANTHER" id="PTHR34849:SF4">
    <property type="entry name" value="SLR1209 PROTEIN"/>
    <property type="match status" value="1"/>
</dbReference>
<dbReference type="AlphaFoldDB" id="A0A926UVQ9"/>
<dbReference type="Pfam" id="PF04255">
    <property type="entry name" value="DUF433"/>
    <property type="match status" value="1"/>
</dbReference>
<proteinExistence type="predicted"/>
<dbReference type="RefSeq" id="WP_190351214.1">
    <property type="nucleotide sequence ID" value="NZ_JACJPY010000035.1"/>
</dbReference>
<comment type="caution">
    <text evidence="1">The sequence shown here is derived from an EMBL/GenBank/DDBJ whole genome shotgun (WGS) entry which is preliminary data.</text>
</comment>
<dbReference type="SUPFAM" id="SSF46689">
    <property type="entry name" value="Homeodomain-like"/>
    <property type="match status" value="1"/>
</dbReference>
<sequence>MNTKLVESLAQVIESLAPDEYALLQEKLKSRAIQKTIGVCGGHARIRNTRIPVWTIISLQQQGADTPELLRNFPSLTTDDLSNARFYYTTHQEEIDRAIASHQYEQEEAIIG</sequence>
<protein>
    <submittedName>
        <fullName evidence="1">DUF433 domain-containing protein</fullName>
    </submittedName>
</protein>
<dbReference type="InterPro" id="IPR007367">
    <property type="entry name" value="DUF433"/>
</dbReference>
<reference evidence="1" key="1">
    <citation type="journal article" date="2015" name="ISME J.">
        <title>Draft Genome Sequence of Streptomyces incarnatus NRRL8089, which Produces the Nucleoside Antibiotic Sinefungin.</title>
        <authorList>
            <person name="Oshima K."/>
            <person name="Hattori M."/>
            <person name="Shimizu H."/>
            <person name="Fukuda K."/>
            <person name="Nemoto M."/>
            <person name="Inagaki K."/>
            <person name="Tamura T."/>
        </authorList>
    </citation>
    <scope>NUCLEOTIDE SEQUENCE</scope>
    <source>
        <strain evidence="1">FACHB-1277</strain>
    </source>
</reference>
<organism evidence="1 2">
    <name type="scientific">Pseudanabaena cinerea FACHB-1277</name>
    <dbReference type="NCBI Taxonomy" id="2949581"/>
    <lineage>
        <taxon>Bacteria</taxon>
        <taxon>Bacillati</taxon>
        <taxon>Cyanobacteriota</taxon>
        <taxon>Cyanophyceae</taxon>
        <taxon>Pseudanabaenales</taxon>
        <taxon>Pseudanabaenaceae</taxon>
        <taxon>Pseudanabaena</taxon>
        <taxon>Pseudanabaena cinerea</taxon>
    </lineage>
</organism>
<evidence type="ECO:0000313" key="2">
    <source>
        <dbReference type="Proteomes" id="UP000631421"/>
    </source>
</evidence>
<keyword evidence="2" id="KW-1185">Reference proteome</keyword>
<evidence type="ECO:0000313" key="1">
    <source>
        <dbReference type="EMBL" id="MBD2150850.1"/>
    </source>
</evidence>
<dbReference type="PANTHER" id="PTHR34849">
    <property type="entry name" value="SSL5025 PROTEIN"/>
    <property type="match status" value="1"/>
</dbReference>
<dbReference type="InterPro" id="IPR009057">
    <property type="entry name" value="Homeodomain-like_sf"/>
</dbReference>